<evidence type="ECO:0000256" key="1">
    <source>
        <dbReference type="ARBA" id="ARBA00023015"/>
    </source>
</evidence>
<reference evidence="5 6" key="1">
    <citation type="submission" date="2018-11" db="EMBL/GenBank/DDBJ databases">
        <title>Genome sequencing of Paenibacillus sp. KCOM 3021 (= ChDC PVNT-B20).</title>
        <authorList>
            <person name="Kook J.-K."/>
            <person name="Park S.-N."/>
            <person name="Lim Y.K."/>
        </authorList>
    </citation>
    <scope>NUCLEOTIDE SEQUENCE [LARGE SCALE GENOMIC DNA]</scope>
    <source>
        <strain evidence="5 6">KCOM 3021</strain>
    </source>
</reference>
<name>A0A3P3U2I8_9BACL</name>
<dbReference type="InterPro" id="IPR037923">
    <property type="entry name" value="HTH-like"/>
</dbReference>
<dbReference type="RefSeq" id="WP_128631591.1">
    <property type="nucleotide sequence ID" value="NZ_RRCN01000001.1"/>
</dbReference>
<dbReference type="OrthoDB" id="9778008at2"/>
<dbReference type="PROSITE" id="PS01124">
    <property type="entry name" value="HTH_ARAC_FAMILY_2"/>
    <property type="match status" value="1"/>
</dbReference>
<keyword evidence="6" id="KW-1185">Reference proteome</keyword>
<dbReference type="InterPro" id="IPR018060">
    <property type="entry name" value="HTH_AraC"/>
</dbReference>
<dbReference type="SUPFAM" id="SSF51215">
    <property type="entry name" value="Regulatory protein AraC"/>
    <property type="match status" value="1"/>
</dbReference>
<dbReference type="SUPFAM" id="SSF46689">
    <property type="entry name" value="Homeodomain-like"/>
    <property type="match status" value="1"/>
</dbReference>
<evidence type="ECO:0000256" key="3">
    <source>
        <dbReference type="ARBA" id="ARBA00023163"/>
    </source>
</evidence>
<organism evidence="5 6">
    <name type="scientific">Paenibacillus oralis</name>
    <dbReference type="NCBI Taxonomy" id="2490856"/>
    <lineage>
        <taxon>Bacteria</taxon>
        <taxon>Bacillati</taxon>
        <taxon>Bacillota</taxon>
        <taxon>Bacilli</taxon>
        <taxon>Bacillales</taxon>
        <taxon>Paenibacillaceae</taxon>
        <taxon>Paenibacillus</taxon>
    </lineage>
</organism>
<dbReference type="PROSITE" id="PS00041">
    <property type="entry name" value="HTH_ARAC_FAMILY_1"/>
    <property type="match status" value="1"/>
</dbReference>
<keyword evidence="1" id="KW-0805">Transcription regulation</keyword>
<dbReference type="GO" id="GO:0003700">
    <property type="term" value="F:DNA-binding transcription factor activity"/>
    <property type="evidence" value="ECO:0007669"/>
    <property type="project" value="InterPro"/>
</dbReference>
<dbReference type="InterPro" id="IPR009057">
    <property type="entry name" value="Homeodomain-like_sf"/>
</dbReference>
<accession>A0A3P3U2I8</accession>
<dbReference type="EMBL" id="RRCN01000001">
    <property type="protein sequence ID" value="RRJ63758.1"/>
    <property type="molecule type" value="Genomic_DNA"/>
</dbReference>
<proteinExistence type="predicted"/>
<dbReference type="Pfam" id="PF12833">
    <property type="entry name" value="HTH_18"/>
    <property type="match status" value="1"/>
</dbReference>
<protein>
    <submittedName>
        <fullName evidence="5">AraC family transcriptional regulator</fullName>
    </submittedName>
</protein>
<dbReference type="Pfam" id="PF02311">
    <property type="entry name" value="AraC_binding"/>
    <property type="match status" value="1"/>
</dbReference>
<dbReference type="SMART" id="SM00342">
    <property type="entry name" value="HTH_ARAC"/>
    <property type="match status" value="1"/>
</dbReference>
<keyword evidence="2" id="KW-0238">DNA-binding</keyword>
<dbReference type="InterPro" id="IPR014710">
    <property type="entry name" value="RmlC-like_jellyroll"/>
</dbReference>
<evidence type="ECO:0000259" key="4">
    <source>
        <dbReference type="PROSITE" id="PS01124"/>
    </source>
</evidence>
<dbReference type="PANTHER" id="PTHR43280:SF28">
    <property type="entry name" value="HTH-TYPE TRANSCRIPTIONAL ACTIVATOR RHAS"/>
    <property type="match status" value="1"/>
</dbReference>
<dbReference type="Gene3D" id="1.10.10.60">
    <property type="entry name" value="Homeodomain-like"/>
    <property type="match status" value="2"/>
</dbReference>
<dbReference type="Gene3D" id="2.60.120.10">
    <property type="entry name" value="Jelly Rolls"/>
    <property type="match status" value="1"/>
</dbReference>
<comment type="caution">
    <text evidence="5">The sequence shown here is derived from an EMBL/GenBank/DDBJ whole genome shotgun (WGS) entry which is preliminary data.</text>
</comment>
<sequence>MNVKLEVFSDLSEELNYNLPDFPLYVRKGSLNQFDKYAAACHWHPDLEFILVLDGEMEYFVNGEIVNIVQGNGFFVNSRRLHYGFSSKKVNCSFIVIAIHPALFGENTYLGKTYFEEKFGSNTEDYILITQQSNWEKDILLALDQTYKEMNSTSYNPLRLHSLAAELCATISDHIQKVPGQVNDNQSWVTLRNMTGFIHHHYDSKITLNEIAAVGSVCRSKCCELFGKYTGKTPNSYLVRYRIQKSCEMLTETNRSISEIAIRCGFQSASYFSYVFRNEIGLTPLNYRKNIQALQRF</sequence>
<dbReference type="InterPro" id="IPR020449">
    <property type="entry name" value="Tscrpt_reg_AraC-type_HTH"/>
</dbReference>
<evidence type="ECO:0000313" key="6">
    <source>
        <dbReference type="Proteomes" id="UP000267017"/>
    </source>
</evidence>
<feature type="domain" description="HTH araC/xylS-type" evidence="4">
    <location>
        <begin position="192"/>
        <end position="290"/>
    </location>
</feature>
<evidence type="ECO:0000313" key="5">
    <source>
        <dbReference type="EMBL" id="RRJ63758.1"/>
    </source>
</evidence>
<dbReference type="PRINTS" id="PR00032">
    <property type="entry name" value="HTHARAC"/>
</dbReference>
<evidence type="ECO:0000256" key="2">
    <source>
        <dbReference type="ARBA" id="ARBA00023125"/>
    </source>
</evidence>
<dbReference type="InterPro" id="IPR018062">
    <property type="entry name" value="HTH_AraC-typ_CS"/>
</dbReference>
<keyword evidence="3" id="KW-0804">Transcription</keyword>
<dbReference type="InterPro" id="IPR003313">
    <property type="entry name" value="AraC-bd"/>
</dbReference>
<gene>
    <name evidence="5" type="ORF">EHV15_13080</name>
</gene>
<dbReference type="Proteomes" id="UP000267017">
    <property type="component" value="Unassembled WGS sequence"/>
</dbReference>
<dbReference type="GO" id="GO:0043565">
    <property type="term" value="F:sequence-specific DNA binding"/>
    <property type="evidence" value="ECO:0007669"/>
    <property type="project" value="InterPro"/>
</dbReference>
<dbReference type="AlphaFoldDB" id="A0A3P3U2I8"/>
<dbReference type="PANTHER" id="PTHR43280">
    <property type="entry name" value="ARAC-FAMILY TRANSCRIPTIONAL REGULATOR"/>
    <property type="match status" value="1"/>
</dbReference>